<dbReference type="PANTHER" id="PTHR19328:SF75">
    <property type="entry name" value="ALDOSE SUGAR DEHYDROGENASE YLII"/>
    <property type="match status" value="1"/>
</dbReference>
<dbReference type="InterPro" id="IPR012938">
    <property type="entry name" value="Glc/Sorbosone_DH"/>
</dbReference>
<dbReference type="SUPFAM" id="SSF50952">
    <property type="entry name" value="Soluble quinoprotein glucose dehydrogenase"/>
    <property type="match status" value="1"/>
</dbReference>
<protein>
    <submittedName>
        <fullName evidence="3">Glucose/arabinose dehydrogenase</fullName>
    </submittedName>
</protein>
<keyword evidence="4" id="KW-1185">Reference proteome</keyword>
<dbReference type="PROSITE" id="PS51257">
    <property type="entry name" value="PROKAR_LIPOPROTEIN"/>
    <property type="match status" value="1"/>
</dbReference>
<evidence type="ECO:0000256" key="1">
    <source>
        <dbReference type="SAM" id="SignalP"/>
    </source>
</evidence>
<dbReference type="Pfam" id="PF07995">
    <property type="entry name" value="GSDH"/>
    <property type="match status" value="1"/>
</dbReference>
<evidence type="ECO:0000259" key="2">
    <source>
        <dbReference type="Pfam" id="PF07995"/>
    </source>
</evidence>
<feature type="chain" id="PRO_5032595361" evidence="1">
    <location>
        <begin position="21"/>
        <end position="167"/>
    </location>
</feature>
<dbReference type="PANTHER" id="PTHR19328">
    <property type="entry name" value="HEDGEHOG-INTERACTING PROTEIN"/>
    <property type="match status" value="1"/>
</dbReference>
<dbReference type="Proteomes" id="UP000563524">
    <property type="component" value="Unassembled WGS sequence"/>
</dbReference>
<dbReference type="Gene3D" id="2.120.10.30">
    <property type="entry name" value="TolB, C-terminal domain"/>
    <property type="match status" value="1"/>
</dbReference>
<evidence type="ECO:0000313" key="4">
    <source>
        <dbReference type="Proteomes" id="UP000563524"/>
    </source>
</evidence>
<feature type="domain" description="Glucose/Sorbosone dehydrogenase" evidence="2">
    <location>
        <begin position="63"/>
        <end position="166"/>
    </location>
</feature>
<name>A0A840I7C1_9PROT</name>
<dbReference type="AlphaFoldDB" id="A0A840I7C1"/>
<gene>
    <name evidence="3" type="ORF">GGQ59_002775</name>
</gene>
<reference evidence="3 4" key="1">
    <citation type="submission" date="2020-08" db="EMBL/GenBank/DDBJ databases">
        <title>Genomic Encyclopedia of Type Strains, Phase IV (KMG-IV): sequencing the most valuable type-strain genomes for metagenomic binning, comparative biology and taxonomic classification.</title>
        <authorList>
            <person name="Goeker M."/>
        </authorList>
    </citation>
    <scope>NUCLEOTIDE SEQUENCE [LARGE SCALE GENOMIC DNA]</scope>
    <source>
        <strain evidence="3 4">DSM 102850</strain>
    </source>
</reference>
<accession>A0A840I7C1</accession>
<sequence>MMIRTTATLTTAALVLTACAATEAADDTVTPAGSSAAATASTTQLTRDEPISRPFEVRALAQLNQPWAMTFLPDGRMLVTEKPGELHLVTQDGAVSAPIEGLPAVEDCGQGGLGDVALHPDFDRNGIVYLTYAEAGDGDTRGGAMGRGRLDLDTMRLDGFETIWRQS</sequence>
<proteinExistence type="predicted"/>
<dbReference type="EMBL" id="JACHOB010000007">
    <property type="protein sequence ID" value="MBB4660225.1"/>
    <property type="molecule type" value="Genomic_DNA"/>
</dbReference>
<feature type="signal peptide" evidence="1">
    <location>
        <begin position="1"/>
        <end position="20"/>
    </location>
</feature>
<dbReference type="InterPro" id="IPR011041">
    <property type="entry name" value="Quinoprot_gluc/sorb_DH_b-prop"/>
</dbReference>
<evidence type="ECO:0000313" key="3">
    <source>
        <dbReference type="EMBL" id="MBB4660225.1"/>
    </source>
</evidence>
<keyword evidence="1" id="KW-0732">Signal</keyword>
<dbReference type="InterPro" id="IPR011042">
    <property type="entry name" value="6-blade_b-propeller_TolB-like"/>
</dbReference>
<comment type="caution">
    <text evidence="3">The sequence shown here is derived from an EMBL/GenBank/DDBJ whole genome shotgun (WGS) entry which is preliminary data.</text>
</comment>
<organism evidence="3 4">
    <name type="scientific">Parvularcula dongshanensis</name>
    <dbReference type="NCBI Taxonomy" id="1173995"/>
    <lineage>
        <taxon>Bacteria</taxon>
        <taxon>Pseudomonadati</taxon>
        <taxon>Pseudomonadota</taxon>
        <taxon>Alphaproteobacteria</taxon>
        <taxon>Parvularculales</taxon>
        <taxon>Parvularculaceae</taxon>
        <taxon>Parvularcula</taxon>
    </lineage>
</organism>